<dbReference type="Proteomes" id="UP000637299">
    <property type="component" value="Unassembled WGS sequence"/>
</dbReference>
<reference evidence="1 2" key="1">
    <citation type="submission" date="2020-09" db="EMBL/GenBank/DDBJ databases">
        <title>Genome seq and assembly of Chryseobacterium sp.</title>
        <authorList>
            <person name="Chhetri G."/>
        </authorList>
    </citation>
    <scope>NUCLEOTIDE SEQUENCE [LARGE SCALE GENOMIC DNA]</scope>
    <source>
        <strain evidence="1 2">GCR10</strain>
    </source>
</reference>
<protein>
    <submittedName>
        <fullName evidence="1">Uncharacterized protein</fullName>
    </submittedName>
</protein>
<proteinExistence type="predicted"/>
<sequence>METRKITFTDINDSQINVIFDRTEEIISFLETFRLEVGEVIELNDAMYTVKAISKKENDTENEILVDVEFIDLIENQPTA</sequence>
<evidence type="ECO:0000313" key="1">
    <source>
        <dbReference type="EMBL" id="MBD8082985.1"/>
    </source>
</evidence>
<keyword evidence="2" id="KW-1185">Reference proteome</keyword>
<organism evidence="1 2">
    <name type="scientific">Chryseobacterium caseinilyticum</name>
    <dbReference type="NCBI Taxonomy" id="2771428"/>
    <lineage>
        <taxon>Bacteria</taxon>
        <taxon>Pseudomonadati</taxon>
        <taxon>Bacteroidota</taxon>
        <taxon>Flavobacteriia</taxon>
        <taxon>Flavobacteriales</taxon>
        <taxon>Weeksellaceae</taxon>
        <taxon>Chryseobacterium group</taxon>
        <taxon>Chryseobacterium</taxon>
    </lineage>
</organism>
<evidence type="ECO:0000313" key="2">
    <source>
        <dbReference type="Proteomes" id="UP000637299"/>
    </source>
</evidence>
<name>A0ABR8ZCE8_9FLAO</name>
<dbReference type="EMBL" id="JACYFS010000003">
    <property type="protein sequence ID" value="MBD8082985.1"/>
    <property type="molecule type" value="Genomic_DNA"/>
</dbReference>
<comment type="caution">
    <text evidence="1">The sequence shown here is derived from an EMBL/GenBank/DDBJ whole genome shotgun (WGS) entry which is preliminary data.</text>
</comment>
<accession>A0ABR8ZCE8</accession>
<dbReference type="RefSeq" id="WP_191736941.1">
    <property type="nucleotide sequence ID" value="NZ_JACYFS010000003.1"/>
</dbReference>
<gene>
    <name evidence="1" type="ORF">IC610_11215</name>
</gene>